<proteinExistence type="predicted"/>
<evidence type="ECO:0000313" key="2">
    <source>
        <dbReference type="EMBL" id="QHT05679.1"/>
    </source>
</evidence>
<dbReference type="AlphaFoldDB" id="A0A6C0CPR6"/>
<feature type="region of interest" description="Disordered" evidence="1">
    <location>
        <begin position="861"/>
        <end position="896"/>
    </location>
</feature>
<organism evidence="2">
    <name type="scientific">viral metagenome</name>
    <dbReference type="NCBI Taxonomy" id="1070528"/>
    <lineage>
        <taxon>unclassified sequences</taxon>
        <taxon>metagenomes</taxon>
        <taxon>organismal metagenomes</taxon>
    </lineage>
</organism>
<reference evidence="2" key="1">
    <citation type="journal article" date="2020" name="Nature">
        <title>Giant virus diversity and host interactions through global metagenomics.</title>
        <authorList>
            <person name="Schulz F."/>
            <person name="Roux S."/>
            <person name="Paez-Espino D."/>
            <person name="Jungbluth S."/>
            <person name="Walsh D.A."/>
            <person name="Denef V.J."/>
            <person name="McMahon K.D."/>
            <person name="Konstantinidis K.T."/>
            <person name="Eloe-Fadrosh E.A."/>
            <person name="Kyrpides N.C."/>
            <person name="Woyke T."/>
        </authorList>
    </citation>
    <scope>NUCLEOTIDE SEQUENCE</scope>
    <source>
        <strain evidence="2">GVMAG-M-3300021389-45</strain>
    </source>
</reference>
<accession>A0A6C0CPR6</accession>
<name>A0A6C0CPR6_9ZZZZ</name>
<sequence>MITLVVTILLIVVFLFVTRKRRSEYYEEDIGPSDIEMGPSEDAPVRPRSLVHKLLKGVDKIEKKRTQDVILHDAFLKQVDMKAANVQGTQDEIKNEIQESVDDELKFIKKYTGLVEDHIYENQTAPDNEMYDEVAEDAYDGLRKTINTQLTVKGQEYKERQISELALRTEQRQVMDKEVKDTTILKSDLGEGLQVLEDTLPSLEADANAIDAGDLPTSDLGTDALFSRGDEAINQSSPFTQRMASLFASASLEPEDGWNDGNVAVETPTVNSTSPQGSRQKLIQFSEVGNVFEDYYVVQDPDGAFQRGDTNSFGKPLVRDEEDAQYGKWKKEKVQMKISCGPTSPGEFLLGDPRMYNYGLLYGARRDGRTYQQEMDRWNTQRESFPNGASPFAQVQPGQKLISRGFKGHEYNRIDSIYAKYFMSRPERTQPQWSGSCVKPMYEATFQECSDACKDSDECSAFSIDPIFDTERGHHAMRGIQRNASTIADEEKYRFKSLTAGPETFDNGNTNKYKGKYWCKLQKYGNRRFDIGTFSGEAIFAKYEDGYLKDPLIKEHIAKKIDANSTVLDKSGNFEHPKFPRTCQDTPLDFENDGEPRGTTDYSTDGSLNNRKPHNRGSASGGFKYGVYEKEQALPEDSARYSAAWTPADADGVCKNNGKNEKTAFPGRFTLDDEVDPTTQIQLGCPVQFIRTGRIDNPRTGRSKEVSGGWEKKTNRHRDDYKFEEAEPNAYNLGWKDYGVEPGSNIVRNKIAAGSDDRHSYAISVTRIKDENSLVDDDYRSLVLPGTRALPKCPSGHTVRPENQPYCDPDTLTLSTPNVKCEPILEQGGCNAKESQYQNQCAALNEVSCTTHQFSSEDLGLERFEPGGKNAASPSWAPQNQWQDNKTKSLRGDDKYRDPNVGLHAYKSYGKQLGKDHRWNKYTMDGLPASDVCEWKPHTFYDGQVSRETEYDGKQFYILYKRSQRGTWAVGQPDSFTFTAPKWYWEGGYDPKFNDWAKWFDDKGKIVLYNPNGTPNEDAVKYRQAVLNKMGGDFKPTEIAVIYYKMDVSDVTEESKKLAEQAAINYHSGE</sequence>
<evidence type="ECO:0000256" key="1">
    <source>
        <dbReference type="SAM" id="MobiDB-lite"/>
    </source>
</evidence>
<protein>
    <submittedName>
        <fullName evidence="2">Uncharacterized protein</fullName>
    </submittedName>
</protein>
<feature type="compositionally biased region" description="Basic and acidic residues" evidence="1">
    <location>
        <begin position="885"/>
        <end position="896"/>
    </location>
</feature>
<dbReference type="EMBL" id="MN739457">
    <property type="protein sequence ID" value="QHT05679.1"/>
    <property type="molecule type" value="Genomic_DNA"/>
</dbReference>
<feature type="compositionally biased region" description="Polar residues" evidence="1">
    <location>
        <begin position="872"/>
        <end position="884"/>
    </location>
</feature>
<feature type="compositionally biased region" description="Polar residues" evidence="1">
    <location>
        <begin position="600"/>
        <end position="610"/>
    </location>
</feature>
<feature type="region of interest" description="Disordered" evidence="1">
    <location>
        <begin position="572"/>
        <end position="623"/>
    </location>
</feature>
<feature type="region of interest" description="Disordered" evidence="1">
    <location>
        <begin position="694"/>
        <end position="713"/>
    </location>
</feature>